<proteinExistence type="predicted"/>
<evidence type="ECO:0000313" key="2">
    <source>
        <dbReference type="Proteomes" id="UP000835052"/>
    </source>
</evidence>
<dbReference type="Proteomes" id="UP000835052">
    <property type="component" value="Unassembled WGS sequence"/>
</dbReference>
<dbReference type="EMBL" id="CAJGYM010000037">
    <property type="protein sequence ID" value="CAD6193618.1"/>
    <property type="molecule type" value="Genomic_DNA"/>
</dbReference>
<organism evidence="1 2">
    <name type="scientific">Caenorhabditis auriculariae</name>
    <dbReference type="NCBI Taxonomy" id="2777116"/>
    <lineage>
        <taxon>Eukaryota</taxon>
        <taxon>Metazoa</taxon>
        <taxon>Ecdysozoa</taxon>
        <taxon>Nematoda</taxon>
        <taxon>Chromadorea</taxon>
        <taxon>Rhabditida</taxon>
        <taxon>Rhabditina</taxon>
        <taxon>Rhabditomorpha</taxon>
        <taxon>Rhabditoidea</taxon>
        <taxon>Rhabditidae</taxon>
        <taxon>Peloderinae</taxon>
        <taxon>Caenorhabditis</taxon>
    </lineage>
</organism>
<dbReference type="AlphaFoldDB" id="A0A8S1HGX5"/>
<comment type="caution">
    <text evidence="1">The sequence shown here is derived from an EMBL/GenBank/DDBJ whole genome shotgun (WGS) entry which is preliminary data.</text>
</comment>
<sequence length="89" mass="10655">MRILPTSLCFSVEKRLCLRNKKQLHKIRKVMRLLVLFLALFAIFCISTASVVEKRRGVWFMRPGWKPMQKRFEMLYDNDAFNPSDVSFR</sequence>
<evidence type="ECO:0000313" key="1">
    <source>
        <dbReference type="EMBL" id="CAD6193618.1"/>
    </source>
</evidence>
<protein>
    <submittedName>
        <fullName evidence="1">Uncharacterized protein</fullName>
    </submittedName>
</protein>
<accession>A0A8S1HGX5</accession>
<name>A0A8S1HGX5_9PELO</name>
<reference evidence="1" key="1">
    <citation type="submission" date="2020-10" db="EMBL/GenBank/DDBJ databases">
        <authorList>
            <person name="Kikuchi T."/>
        </authorList>
    </citation>
    <scope>NUCLEOTIDE SEQUENCE</scope>
    <source>
        <strain evidence="1">NKZ352</strain>
    </source>
</reference>
<gene>
    <name evidence="1" type="ORF">CAUJ_LOCUS9537</name>
</gene>
<keyword evidence="2" id="KW-1185">Reference proteome</keyword>